<gene>
    <name evidence="2" type="ORF">SAMN04488038_11531</name>
</gene>
<feature type="chain" id="PRO_5011503320" evidence="1">
    <location>
        <begin position="19"/>
        <end position="247"/>
    </location>
</feature>
<sequence length="247" mass="26246">MRLALLLLPLLCAACSTAAYRTPGGPAPLADIGRSEAQLLIAQPPSPRFPVRLSLVRVQAPAYQSFSGKALGSGRYSVLPVPGLPDAQPLAAVASWPKVAAAAPLDLTLLPSRLESLEDLRLAAAKTQADVLMVYTLDTAFARHGEPYAPRAELKLDPKSPPQDLVIQSQALALFIDVRTGYQYAQVQARTQLGELTAALASAAALDDKRREAEQAAFAALLQQAQQAWNGIASRYEYAQLAPAGQP</sequence>
<name>A0A1H9L672_9GAMM</name>
<evidence type="ECO:0000313" key="3">
    <source>
        <dbReference type="Proteomes" id="UP000199233"/>
    </source>
</evidence>
<dbReference type="AlphaFoldDB" id="A0A1H9L672"/>
<keyword evidence="3" id="KW-1185">Reference proteome</keyword>
<organism evidence="2 3">
    <name type="scientific">Solimonas aquatica</name>
    <dbReference type="NCBI Taxonomy" id="489703"/>
    <lineage>
        <taxon>Bacteria</taxon>
        <taxon>Pseudomonadati</taxon>
        <taxon>Pseudomonadota</taxon>
        <taxon>Gammaproteobacteria</taxon>
        <taxon>Nevskiales</taxon>
        <taxon>Nevskiaceae</taxon>
        <taxon>Solimonas</taxon>
    </lineage>
</organism>
<reference evidence="2 3" key="1">
    <citation type="submission" date="2016-10" db="EMBL/GenBank/DDBJ databases">
        <authorList>
            <person name="de Groot N.N."/>
        </authorList>
    </citation>
    <scope>NUCLEOTIDE SEQUENCE [LARGE SCALE GENOMIC DNA]</scope>
    <source>
        <strain evidence="2 3">DSM 25927</strain>
    </source>
</reference>
<protein>
    <submittedName>
        <fullName evidence="2">Uncharacterized protein</fullName>
    </submittedName>
</protein>
<dbReference type="Proteomes" id="UP000199233">
    <property type="component" value="Unassembled WGS sequence"/>
</dbReference>
<evidence type="ECO:0000256" key="1">
    <source>
        <dbReference type="SAM" id="SignalP"/>
    </source>
</evidence>
<keyword evidence="1" id="KW-0732">Signal</keyword>
<dbReference type="RefSeq" id="WP_143068996.1">
    <property type="nucleotide sequence ID" value="NZ_FOFS01000015.1"/>
</dbReference>
<dbReference type="EMBL" id="FOFS01000015">
    <property type="protein sequence ID" value="SER06818.1"/>
    <property type="molecule type" value="Genomic_DNA"/>
</dbReference>
<dbReference type="OrthoDB" id="1428924at2"/>
<accession>A0A1H9L672</accession>
<evidence type="ECO:0000313" key="2">
    <source>
        <dbReference type="EMBL" id="SER06818.1"/>
    </source>
</evidence>
<dbReference type="STRING" id="489703.SAMN04488038_11531"/>
<proteinExistence type="predicted"/>
<feature type="signal peptide" evidence="1">
    <location>
        <begin position="1"/>
        <end position="18"/>
    </location>
</feature>